<feature type="transmembrane region" description="Helical" evidence="1">
    <location>
        <begin position="12"/>
        <end position="32"/>
    </location>
</feature>
<keyword evidence="1" id="KW-0812">Transmembrane</keyword>
<dbReference type="AlphaFoldDB" id="A0A1B7JY52"/>
<gene>
    <name evidence="2" type="ORF">M989_02307</name>
</gene>
<proteinExistence type="predicted"/>
<accession>A0A1B7JY52</accession>
<comment type="caution">
    <text evidence="2">The sequence shown here is derived from an EMBL/GenBank/DDBJ whole genome shotgun (WGS) entry which is preliminary data.</text>
</comment>
<reference evidence="2 3" key="1">
    <citation type="submission" date="2016-04" db="EMBL/GenBank/DDBJ databases">
        <title>ATOL: Assembling a taxonomically balanced genome-scale reconstruction of the evolutionary history of the Enterobacteriaceae.</title>
        <authorList>
            <person name="Plunkett G.III."/>
            <person name="Neeno-Eckwall E.C."/>
            <person name="Glasner J.D."/>
            <person name="Perna N.T."/>
        </authorList>
    </citation>
    <scope>NUCLEOTIDE SEQUENCE [LARGE SCALE GENOMIC DNA]</scope>
    <source>
        <strain evidence="2 3">ATCC 51603</strain>
    </source>
</reference>
<sequence length="37" mass="4501">MRRIKMERRIETTVNIILFISLFATAWDLSLVRSFSW</sequence>
<dbReference type="Proteomes" id="UP000078386">
    <property type="component" value="Unassembled WGS sequence"/>
</dbReference>
<dbReference type="PATRIC" id="fig|1354264.4.peg.2396"/>
<evidence type="ECO:0000313" key="2">
    <source>
        <dbReference type="EMBL" id="OAT52843.1"/>
    </source>
</evidence>
<keyword evidence="1" id="KW-0472">Membrane</keyword>
<keyword evidence="1" id="KW-1133">Transmembrane helix</keyword>
<evidence type="ECO:0000313" key="3">
    <source>
        <dbReference type="Proteomes" id="UP000078386"/>
    </source>
</evidence>
<keyword evidence="3" id="KW-1185">Reference proteome</keyword>
<dbReference type="EMBL" id="LXEU01000047">
    <property type="protein sequence ID" value="OAT52843.1"/>
    <property type="molecule type" value="Genomic_DNA"/>
</dbReference>
<organism evidence="2 3">
    <name type="scientific">Kluyvera georgiana ATCC 51603</name>
    <dbReference type="NCBI Taxonomy" id="1354264"/>
    <lineage>
        <taxon>Bacteria</taxon>
        <taxon>Pseudomonadati</taxon>
        <taxon>Pseudomonadota</taxon>
        <taxon>Gammaproteobacteria</taxon>
        <taxon>Enterobacterales</taxon>
        <taxon>Enterobacteriaceae</taxon>
        <taxon>Kluyvera</taxon>
    </lineage>
</organism>
<protein>
    <submittedName>
        <fullName evidence="2">Uncharacterized protein</fullName>
    </submittedName>
</protein>
<evidence type="ECO:0000256" key="1">
    <source>
        <dbReference type="SAM" id="Phobius"/>
    </source>
</evidence>
<name>A0A1B7JY52_9ENTR</name>